<sequence length="167" mass="18077">MSSLQDFNFNQDDPEWKVEIGRHRRVRGQDFATNDLAAAILPSMARMRHSVPGLYAIALGTGDGLHVCSLGLPDSLVASEITALSASMLGVSEAQANLLEPDIDDSAPPAIVTVARPDDECMALVKVEHKPVGHLVMTLFARDTQLGMVVYHARNSAIQMAEWLAEV</sequence>
<gene>
    <name evidence="1" type="ORF">CJ203_07475</name>
</gene>
<reference evidence="1 2" key="1">
    <citation type="submission" date="2017-09" db="EMBL/GenBank/DDBJ databases">
        <title>Bacterial strain isolated from the female urinary microbiota.</title>
        <authorList>
            <person name="Thomas-White K."/>
            <person name="Kumar N."/>
            <person name="Forster S."/>
            <person name="Putonti C."/>
            <person name="Lawley T."/>
            <person name="Wolfe A.J."/>
        </authorList>
    </citation>
    <scope>NUCLEOTIDE SEQUENCE [LARGE SCALE GENOMIC DNA]</scope>
    <source>
        <strain evidence="1 2">UMB0792</strain>
    </source>
</reference>
<dbReference type="Proteomes" id="UP000235836">
    <property type="component" value="Unassembled WGS sequence"/>
</dbReference>
<dbReference type="RefSeq" id="WP_052092904.1">
    <property type="nucleotide sequence ID" value="NZ_PNHG01000010.1"/>
</dbReference>
<dbReference type="AlphaFoldDB" id="A0A2N6T428"/>
<name>A0A2N6T428_9CORY</name>
<evidence type="ECO:0008006" key="3">
    <source>
        <dbReference type="Google" id="ProtNLM"/>
    </source>
</evidence>
<organism evidence="1 2">
    <name type="scientific">Corynebacterium tuscaniense</name>
    <dbReference type="NCBI Taxonomy" id="302449"/>
    <lineage>
        <taxon>Bacteria</taxon>
        <taxon>Bacillati</taxon>
        <taxon>Actinomycetota</taxon>
        <taxon>Actinomycetes</taxon>
        <taxon>Mycobacteriales</taxon>
        <taxon>Corynebacteriaceae</taxon>
        <taxon>Corynebacterium</taxon>
    </lineage>
</organism>
<accession>A0A2N6T428</accession>
<keyword evidence="2" id="KW-1185">Reference proteome</keyword>
<proteinExistence type="predicted"/>
<dbReference type="SUPFAM" id="SSF103196">
    <property type="entry name" value="Roadblock/LC7 domain"/>
    <property type="match status" value="1"/>
</dbReference>
<evidence type="ECO:0000313" key="2">
    <source>
        <dbReference type="Proteomes" id="UP000235836"/>
    </source>
</evidence>
<dbReference type="Gene3D" id="3.30.450.30">
    <property type="entry name" value="Dynein light chain 2a, cytoplasmic"/>
    <property type="match status" value="1"/>
</dbReference>
<evidence type="ECO:0000313" key="1">
    <source>
        <dbReference type="EMBL" id="PMC64075.1"/>
    </source>
</evidence>
<comment type="caution">
    <text evidence="1">The sequence shown here is derived from an EMBL/GenBank/DDBJ whole genome shotgun (WGS) entry which is preliminary data.</text>
</comment>
<dbReference type="EMBL" id="PNHG01000010">
    <property type="protein sequence ID" value="PMC64075.1"/>
    <property type="molecule type" value="Genomic_DNA"/>
</dbReference>
<protein>
    <recommendedName>
        <fullName evidence="3">Roadblock/LAMTOR2 domain-containing protein</fullName>
    </recommendedName>
</protein>